<evidence type="ECO:0000313" key="2">
    <source>
        <dbReference type="EMBL" id="KIZ33757.1"/>
    </source>
</evidence>
<dbReference type="Pfam" id="PF00211">
    <property type="entry name" value="Guanylate_cyc"/>
    <property type="match status" value="1"/>
</dbReference>
<dbReference type="AlphaFoldDB" id="A0A0D7E2D9"/>
<dbReference type="EMBL" id="JXXE01000727">
    <property type="protein sequence ID" value="KIZ33757.1"/>
    <property type="molecule type" value="Genomic_DNA"/>
</dbReference>
<comment type="caution">
    <text evidence="2">The sequence shown here is derived from an EMBL/GenBank/DDBJ whole genome shotgun (WGS) entry which is preliminary data.</text>
</comment>
<dbReference type="InterPro" id="IPR029787">
    <property type="entry name" value="Nucleotide_cyclase"/>
</dbReference>
<dbReference type="Proteomes" id="UP000032515">
    <property type="component" value="Unassembled WGS sequence"/>
</dbReference>
<dbReference type="InterPro" id="IPR050697">
    <property type="entry name" value="Adenylyl/Guanylyl_Cyclase_3/4"/>
</dbReference>
<evidence type="ECO:0000259" key="1">
    <source>
        <dbReference type="PROSITE" id="PS50125"/>
    </source>
</evidence>
<sequence>MQSKLRAISDWLVDGARSAPEPSAMMMQTCERLVAAGLPLWRVGVFVQTLHPDVFGRNFVWRPGAEIAIGTASFDVRDSPEFLNSPLRLLFESQHEVRFRLDDPRSQAFPFFDDMRGEGVTDYIALPLLFVDGKVHASSWTTKQPGGFTEAQLDGLRMVVPPLARLIEVIGLRRTATTLLDTYVGNRAGERILAGQIRRGHAETMQAAIWLSDLRGFTALSDRLPPETMVKVLNAYFDCQVGPILRHGGEVLKFMGDGLLAVFPIAEDGTDSAAVCARMLEAVQESRRHVDAMRYAEGNHVIDSFRFGVALHLGQVLYGNIGGGNRLDFTCIGPAINLAARLEKIAGKLGRTIVASQAFADLNEDGWHDLGEFPIAGFAKAEHVYGRMDETSNSVTS</sequence>
<dbReference type="PATRIC" id="fig|1076.23.peg.2329"/>
<dbReference type="InterPro" id="IPR001054">
    <property type="entry name" value="A/G_cyclase"/>
</dbReference>
<evidence type="ECO:0000313" key="3">
    <source>
        <dbReference type="Proteomes" id="UP000032515"/>
    </source>
</evidence>
<dbReference type="RefSeq" id="WP_044418290.1">
    <property type="nucleotide sequence ID" value="NZ_JXXE01000727.1"/>
</dbReference>
<gene>
    <name evidence="2" type="ORF">OO17_28125</name>
</gene>
<dbReference type="FunFam" id="3.30.70.1230:FF:000041">
    <property type="entry name" value="Adenylate cyclase 1"/>
    <property type="match status" value="1"/>
</dbReference>
<dbReference type="SMART" id="SM00044">
    <property type="entry name" value="CYCc"/>
    <property type="match status" value="1"/>
</dbReference>
<dbReference type="GO" id="GO:0004016">
    <property type="term" value="F:adenylate cyclase activity"/>
    <property type="evidence" value="ECO:0007669"/>
    <property type="project" value="UniProtKB-ARBA"/>
</dbReference>
<dbReference type="CDD" id="cd07302">
    <property type="entry name" value="CHD"/>
    <property type="match status" value="1"/>
</dbReference>
<dbReference type="PANTHER" id="PTHR43081">
    <property type="entry name" value="ADENYLATE CYCLASE, TERMINAL-DIFFERENTIATION SPECIFIC-RELATED"/>
    <property type="match status" value="1"/>
</dbReference>
<dbReference type="Gene3D" id="3.30.70.1230">
    <property type="entry name" value="Nucleotide cyclase"/>
    <property type="match status" value="1"/>
</dbReference>
<dbReference type="SUPFAM" id="SSF55073">
    <property type="entry name" value="Nucleotide cyclase"/>
    <property type="match status" value="1"/>
</dbReference>
<accession>A0A0D7E2D9</accession>
<feature type="domain" description="Guanylate cyclase" evidence="1">
    <location>
        <begin position="208"/>
        <end position="343"/>
    </location>
</feature>
<dbReference type="GO" id="GO:0006171">
    <property type="term" value="P:cAMP biosynthetic process"/>
    <property type="evidence" value="ECO:0007669"/>
    <property type="project" value="TreeGrafter"/>
</dbReference>
<name>A0A0D7E2D9_RHOPL</name>
<proteinExistence type="predicted"/>
<dbReference type="GO" id="GO:0035556">
    <property type="term" value="P:intracellular signal transduction"/>
    <property type="evidence" value="ECO:0007669"/>
    <property type="project" value="InterPro"/>
</dbReference>
<reference evidence="2 3" key="1">
    <citation type="submission" date="2014-11" db="EMBL/GenBank/DDBJ databases">
        <title>Genomics and ecophysiology of heterotrophic nitrogen fixing bacteria isolated from estuarine surface water.</title>
        <authorList>
            <person name="Bentzon-Tilia M."/>
            <person name="Severin I."/>
            <person name="Hansen L.H."/>
            <person name="Riemann L."/>
        </authorList>
    </citation>
    <scope>NUCLEOTIDE SEQUENCE [LARGE SCALE GENOMIC DNA]</scope>
    <source>
        <strain evidence="2 3">BAL398</strain>
    </source>
</reference>
<dbReference type="PANTHER" id="PTHR43081:SF11">
    <property type="entry name" value="BLR2264 PROTEIN"/>
    <property type="match status" value="1"/>
</dbReference>
<dbReference type="OrthoDB" id="4565346at2"/>
<organism evidence="2 3">
    <name type="scientific">Rhodopseudomonas palustris</name>
    <dbReference type="NCBI Taxonomy" id="1076"/>
    <lineage>
        <taxon>Bacteria</taxon>
        <taxon>Pseudomonadati</taxon>
        <taxon>Pseudomonadota</taxon>
        <taxon>Alphaproteobacteria</taxon>
        <taxon>Hyphomicrobiales</taxon>
        <taxon>Nitrobacteraceae</taxon>
        <taxon>Rhodopseudomonas</taxon>
    </lineage>
</organism>
<protein>
    <submittedName>
        <fullName evidence="2">Adenylate cyclase</fullName>
    </submittedName>
</protein>
<dbReference type="PROSITE" id="PS50125">
    <property type="entry name" value="GUANYLATE_CYCLASE_2"/>
    <property type="match status" value="1"/>
</dbReference>